<evidence type="ECO:0000256" key="8">
    <source>
        <dbReference type="SAM" id="MobiDB-lite"/>
    </source>
</evidence>
<dbReference type="FunFam" id="1.20.1540.10:FF:000008">
    <property type="entry name" value="RHOMBOID-like protein 13"/>
    <property type="match status" value="1"/>
</dbReference>
<dbReference type="GO" id="GO:0006508">
    <property type="term" value="P:proteolysis"/>
    <property type="evidence" value="ECO:0007669"/>
    <property type="project" value="UniProtKB-KW"/>
</dbReference>
<dbReference type="GO" id="GO:0016020">
    <property type="term" value="C:membrane"/>
    <property type="evidence" value="ECO:0007669"/>
    <property type="project" value="UniProtKB-SubCell"/>
</dbReference>
<name>A0AAW1P892_9CHLO</name>
<protein>
    <recommendedName>
        <fullName evidence="10">Peptidase S54 rhomboid domain-containing protein</fullName>
    </recommendedName>
</protein>
<evidence type="ECO:0000256" key="7">
    <source>
        <dbReference type="ARBA" id="ARBA00023136"/>
    </source>
</evidence>
<dbReference type="Gene3D" id="1.20.1540.10">
    <property type="entry name" value="Rhomboid-like"/>
    <property type="match status" value="2"/>
</dbReference>
<keyword evidence="7 9" id="KW-0472">Membrane</keyword>
<evidence type="ECO:0000313" key="12">
    <source>
        <dbReference type="Proteomes" id="UP001489004"/>
    </source>
</evidence>
<dbReference type="EMBL" id="JALJOR010000017">
    <property type="protein sequence ID" value="KAK9804862.1"/>
    <property type="molecule type" value="Genomic_DNA"/>
</dbReference>
<evidence type="ECO:0000313" key="11">
    <source>
        <dbReference type="EMBL" id="KAK9804862.1"/>
    </source>
</evidence>
<feature type="transmembrane region" description="Helical" evidence="9">
    <location>
        <begin position="367"/>
        <end position="388"/>
    </location>
</feature>
<feature type="transmembrane region" description="Helical" evidence="9">
    <location>
        <begin position="532"/>
        <end position="553"/>
    </location>
</feature>
<feature type="transmembrane region" description="Helical" evidence="9">
    <location>
        <begin position="110"/>
        <end position="130"/>
    </location>
</feature>
<evidence type="ECO:0000256" key="4">
    <source>
        <dbReference type="ARBA" id="ARBA00022692"/>
    </source>
</evidence>
<gene>
    <name evidence="11" type="ORF">WJX72_008960</name>
</gene>
<dbReference type="PANTHER" id="PTHR43066">
    <property type="entry name" value="RHOMBOID-RELATED PROTEIN"/>
    <property type="match status" value="1"/>
</dbReference>
<feature type="transmembrane region" description="Helical" evidence="9">
    <location>
        <begin position="501"/>
        <end position="520"/>
    </location>
</feature>
<comment type="caution">
    <text evidence="11">The sequence shown here is derived from an EMBL/GenBank/DDBJ whole genome shotgun (WGS) entry which is preliminary data.</text>
</comment>
<feature type="domain" description="Peptidase S54 rhomboid" evidence="10">
    <location>
        <begin position="407"/>
        <end position="554"/>
    </location>
</feature>
<organism evidence="11 12">
    <name type="scientific">[Myrmecia] bisecta</name>
    <dbReference type="NCBI Taxonomy" id="41462"/>
    <lineage>
        <taxon>Eukaryota</taxon>
        <taxon>Viridiplantae</taxon>
        <taxon>Chlorophyta</taxon>
        <taxon>core chlorophytes</taxon>
        <taxon>Trebouxiophyceae</taxon>
        <taxon>Trebouxiales</taxon>
        <taxon>Trebouxiaceae</taxon>
        <taxon>Myrmecia</taxon>
    </lineage>
</organism>
<feature type="transmembrane region" description="Helical" evidence="9">
    <location>
        <begin position="81"/>
        <end position="104"/>
    </location>
</feature>
<keyword evidence="6 9" id="KW-1133">Transmembrane helix</keyword>
<feature type="transmembrane region" description="Helical" evidence="9">
    <location>
        <begin position="447"/>
        <end position="469"/>
    </location>
</feature>
<evidence type="ECO:0000259" key="10">
    <source>
        <dbReference type="Pfam" id="PF01694"/>
    </source>
</evidence>
<keyword evidence="12" id="KW-1185">Reference proteome</keyword>
<evidence type="ECO:0000256" key="5">
    <source>
        <dbReference type="ARBA" id="ARBA00022801"/>
    </source>
</evidence>
<proteinExistence type="inferred from homology"/>
<feature type="transmembrane region" description="Helical" evidence="9">
    <location>
        <begin position="330"/>
        <end position="347"/>
    </location>
</feature>
<accession>A0AAW1P892</accession>
<evidence type="ECO:0000256" key="1">
    <source>
        <dbReference type="ARBA" id="ARBA00004141"/>
    </source>
</evidence>
<feature type="region of interest" description="Disordered" evidence="8">
    <location>
        <begin position="215"/>
        <end position="241"/>
    </location>
</feature>
<dbReference type="PANTHER" id="PTHR43066:SF1">
    <property type="entry name" value="RHOMBOID PROTEIN 2"/>
    <property type="match status" value="1"/>
</dbReference>
<feature type="transmembrane region" description="Helical" evidence="9">
    <location>
        <begin position="293"/>
        <end position="309"/>
    </location>
</feature>
<reference evidence="11 12" key="1">
    <citation type="journal article" date="2024" name="Nat. Commun.">
        <title>Phylogenomics reveals the evolutionary origins of lichenization in chlorophyte algae.</title>
        <authorList>
            <person name="Puginier C."/>
            <person name="Libourel C."/>
            <person name="Otte J."/>
            <person name="Skaloud P."/>
            <person name="Haon M."/>
            <person name="Grisel S."/>
            <person name="Petersen M."/>
            <person name="Berrin J.G."/>
            <person name="Delaux P.M."/>
            <person name="Dal Grande F."/>
            <person name="Keller J."/>
        </authorList>
    </citation>
    <scope>NUCLEOTIDE SEQUENCE [LARGE SCALE GENOMIC DNA]</scope>
    <source>
        <strain evidence="11 12">SAG 2043</strain>
    </source>
</reference>
<evidence type="ECO:0000256" key="6">
    <source>
        <dbReference type="ARBA" id="ARBA00022989"/>
    </source>
</evidence>
<evidence type="ECO:0000256" key="3">
    <source>
        <dbReference type="ARBA" id="ARBA00022670"/>
    </source>
</evidence>
<sequence length="574" mass="63396">MALVAANVLFFLRPHGFEFVPGIQQACLHPYKVLEGLQVSRLFWSVFLHADETHLFYNMSSLLWKGAQLETAMGPLNFLRLVAELLAMSNVIFVTICKLIAVAFPDYAYTYFNTCAVGFSGVLFAMKVVLSHQSSGWSSIYGIPLPNKYVTWAELVLIQLVTPNASFLGHLAGILAGLLHVALFRPRIAAFGGAPRYAAGGFSTPGRRTPAGADFGGSPHFARQDPAQPAQQSPWAAPARPTPRRSLFRRRWWSHISAQHLAAAAVLAAIAVGTNPDEAHFAAFVREYTQKGLGFWPGAALGALVWLQGRTGQGLKRWNLGLFSVARYQSFWFLGALNTWIPIPVQWMSDLVSQRYQQIVKGDHLGVATPLEGIIGFCVLLFLLRAIIPARFLNDHFVVARENALRRPWTFLSANLYTDNLYSLVGNVQVLLTLGPALQQTLGHRRFLLLFLAGGLIANIAAFIGNVVLKQRVLWSTKGATSAVYALLACHVMVDPYRKFVWLFNLELNSLGLLAAKLLYEYVARNTGAGNLWQFWAHLWGAATGVVYAALFVPKPALSDIPKTIVPPRMPRVY</sequence>
<dbReference type="AlphaFoldDB" id="A0AAW1P892"/>
<comment type="subcellular location">
    <subcellularLocation>
        <location evidence="1">Membrane</location>
        <topology evidence="1">Multi-pass membrane protein</topology>
    </subcellularLocation>
</comment>
<evidence type="ECO:0000256" key="2">
    <source>
        <dbReference type="ARBA" id="ARBA00009045"/>
    </source>
</evidence>
<evidence type="ECO:0000256" key="9">
    <source>
        <dbReference type="SAM" id="Phobius"/>
    </source>
</evidence>
<dbReference type="GO" id="GO:0004252">
    <property type="term" value="F:serine-type endopeptidase activity"/>
    <property type="evidence" value="ECO:0007669"/>
    <property type="project" value="InterPro"/>
</dbReference>
<dbReference type="InterPro" id="IPR022764">
    <property type="entry name" value="Peptidase_S54_rhomboid_dom"/>
</dbReference>
<keyword evidence="3" id="KW-0645">Protease</keyword>
<keyword evidence="4 9" id="KW-0812">Transmembrane</keyword>
<dbReference type="InterPro" id="IPR035952">
    <property type="entry name" value="Rhomboid-like_sf"/>
</dbReference>
<keyword evidence="5" id="KW-0378">Hydrolase</keyword>
<feature type="domain" description="Peptidase S54 rhomboid" evidence="10">
    <location>
        <begin position="38"/>
        <end position="185"/>
    </location>
</feature>
<dbReference type="SUPFAM" id="SSF144091">
    <property type="entry name" value="Rhomboid-like"/>
    <property type="match status" value="2"/>
</dbReference>
<comment type="similarity">
    <text evidence="2">Belongs to the peptidase S54 family.</text>
</comment>
<dbReference type="Proteomes" id="UP001489004">
    <property type="component" value="Unassembled WGS sequence"/>
</dbReference>
<dbReference type="Pfam" id="PF01694">
    <property type="entry name" value="Rhomboid"/>
    <property type="match status" value="2"/>
</dbReference>
<feature type="compositionally biased region" description="Low complexity" evidence="8">
    <location>
        <begin position="224"/>
        <end position="239"/>
    </location>
</feature>
<feature type="transmembrane region" description="Helical" evidence="9">
    <location>
        <begin position="252"/>
        <end position="273"/>
    </location>
</feature>